<comment type="caution">
    <text evidence="2">The sequence shown here is derived from an EMBL/GenBank/DDBJ whole genome shotgun (WGS) entry which is preliminary data.</text>
</comment>
<reference evidence="2 3" key="1">
    <citation type="submission" date="2017-08" db="EMBL/GenBank/DDBJ databases">
        <title>Salimicrobium alkalisoli sp. nov., isolated from saline alkaline soil.</title>
        <authorList>
            <person name="Zhang G."/>
            <person name="Xiong Q."/>
        </authorList>
    </citation>
    <scope>NUCLEOTIDE SEQUENCE [LARGE SCALE GENOMIC DNA]</scope>
    <source>
        <strain evidence="2 3">WN024</strain>
    </source>
</reference>
<keyword evidence="1" id="KW-0812">Transmembrane</keyword>
<proteinExistence type="predicted"/>
<dbReference type="Proteomes" id="UP000217561">
    <property type="component" value="Unassembled WGS sequence"/>
</dbReference>
<keyword evidence="1" id="KW-1133">Transmembrane helix</keyword>
<sequence length="64" mass="7687">MLKKSLRFSIIFFVVTTIWQWSFRPVISWKENVGSACATFLIYLLVEWAAKDFEKQKERRNSEL</sequence>
<feature type="transmembrane region" description="Helical" evidence="1">
    <location>
        <begin position="33"/>
        <end position="50"/>
    </location>
</feature>
<dbReference type="EMBL" id="NSGH01000011">
    <property type="protein sequence ID" value="PBB05542.1"/>
    <property type="molecule type" value="Genomic_DNA"/>
</dbReference>
<keyword evidence="1" id="KW-0472">Membrane</keyword>
<organism evidence="2 3">
    <name type="scientific">Salimicrobium humidisoli</name>
    <dbReference type="NCBI Taxonomy" id="2029857"/>
    <lineage>
        <taxon>Bacteria</taxon>
        <taxon>Bacillati</taxon>
        <taxon>Bacillota</taxon>
        <taxon>Bacilli</taxon>
        <taxon>Bacillales</taxon>
        <taxon>Bacillaceae</taxon>
        <taxon>Salimicrobium</taxon>
    </lineage>
</organism>
<evidence type="ECO:0000313" key="2">
    <source>
        <dbReference type="EMBL" id="PBB05542.1"/>
    </source>
</evidence>
<protein>
    <submittedName>
        <fullName evidence="2">Uncharacterized protein</fullName>
    </submittedName>
</protein>
<name>A0ABX4HQP0_9BACI</name>
<gene>
    <name evidence="2" type="ORF">CKW00_08130</name>
</gene>
<evidence type="ECO:0000256" key="1">
    <source>
        <dbReference type="SAM" id="Phobius"/>
    </source>
</evidence>
<accession>A0ABX4HQP0</accession>
<feature type="transmembrane region" description="Helical" evidence="1">
    <location>
        <begin position="7"/>
        <end position="27"/>
    </location>
</feature>
<keyword evidence="3" id="KW-1185">Reference proteome</keyword>
<evidence type="ECO:0000313" key="3">
    <source>
        <dbReference type="Proteomes" id="UP000217561"/>
    </source>
</evidence>